<gene>
    <name evidence="2" type="ORF">METZ01_LOCUS132900</name>
</gene>
<evidence type="ECO:0000313" key="2">
    <source>
        <dbReference type="EMBL" id="SVA80046.1"/>
    </source>
</evidence>
<organism evidence="2">
    <name type="scientific">marine metagenome</name>
    <dbReference type="NCBI Taxonomy" id="408172"/>
    <lineage>
        <taxon>unclassified sequences</taxon>
        <taxon>metagenomes</taxon>
        <taxon>ecological metagenomes</taxon>
    </lineage>
</organism>
<dbReference type="Gene3D" id="3.40.50.150">
    <property type="entry name" value="Vaccinia Virus protein VP39"/>
    <property type="match status" value="1"/>
</dbReference>
<reference evidence="2" key="1">
    <citation type="submission" date="2018-05" db="EMBL/GenBank/DDBJ databases">
        <authorList>
            <person name="Lanie J.A."/>
            <person name="Ng W.-L."/>
            <person name="Kazmierczak K.M."/>
            <person name="Andrzejewski T.M."/>
            <person name="Davidsen T.M."/>
            <person name="Wayne K.J."/>
            <person name="Tettelin H."/>
            <person name="Glass J.I."/>
            <person name="Rusch D."/>
            <person name="Podicherti R."/>
            <person name="Tsui H.-C.T."/>
            <person name="Winkler M.E."/>
        </authorList>
    </citation>
    <scope>NUCLEOTIDE SEQUENCE</scope>
</reference>
<sequence>MNEENAYILGTDEEELSRLELQHKVWLSEAKYGWDLAEFKSGQTILDLGCGPGYCAEELARIVGKMGRVIGVDKSNAFIAHLNQIQQSTKLSIEPYLADFNSLLLDDDSLDGMYCRWALAWVSNPKEILAKVRDALKPGGRMVIQEYYQVSTFKTNPERPALRKAINAALKSFNESEFKINMGGYLPEYLEALGMRINHLRLIPKLATPGSMTWEWPKTFFHNYFLRLVAMGYLDNRDVDDAIEDLQELEKLSYATLCCPLVIEVVAEK</sequence>
<dbReference type="PANTHER" id="PTHR43861:SF1">
    <property type="entry name" value="TRANS-ACONITATE 2-METHYLTRANSFERASE"/>
    <property type="match status" value="1"/>
</dbReference>
<dbReference type="InterPro" id="IPR029063">
    <property type="entry name" value="SAM-dependent_MTases_sf"/>
</dbReference>
<evidence type="ECO:0000259" key="1">
    <source>
        <dbReference type="Pfam" id="PF13847"/>
    </source>
</evidence>
<dbReference type="EMBL" id="UINC01018967">
    <property type="protein sequence ID" value="SVA80046.1"/>
    <property type="molecule type" value="Genomic_DNA"/>
</dbReference>
<protein>
    <recommendedName>
        <fullName evidence="1">Methyltransferase domain-containing protein</fullName>
    </recommendedName>
</protein>
<accession>A0A381YSN0</accession>
<name>A0A381YSN0_9ZZZZ</name>
<proteinExistence type="predicted"/>
<dbReference type="PANTHER" id="PTHR43861">
    <property type="entry name" value="TRANS-ACONITATE 2-METHYLTRANSFERASE-RELATED"/>
    <property type="match status" value="1"/>
</dbReference>
<dbReference type="Pfam" id="PF13847">
    <property type="entry name" value="Methyltransf_31"/>
    <property type="match status" value="1"/>
</dbReference>
<dbReference type="CDD" id="cd02440">
    <property type="entry name" value="AdoMet_MTases"/>
    <property type="match status" value="1"/>
</dbReference>
<dbReference type="SUPFAM" id="SSF53335">
    <property type="entry name" value="S-adenosyl-L-methionine-dependent methyltransferases"/>
    <property type="match status" value="1"/>
</dbReference>
<dbReference type="AlphaFoldDB" id="A0A381YSN0"/>
<feature type="domain" description="Methyltransferase" evidence="1">
    <location>
        <begin position="40"/>
        <end position="152"/>
    </location>
</feature>
<dbReference type="InterPro" id="IPR025714">
    <property type="entry name" value="Methyltranfer_dom"/>
</dbReference>